<evidence type="ECO:0000313" key="3">
    <source>
        <dbReference type="Proteomes" id="UP001152888"/>
    </source>
</evidence>
<dbReference type="Proteomes" id="UP001152888">
    <property type="component" value="Unassembled WGS sequence"/>
</dbReference>
<reference evidence="2" key="1">
    <citation type="submission" date="2022-03" db="EMBL/GenBank/DDBJ databases">
        <authorList>
            <person name="Sayadi A."/>
        </authorList>
    </citation>
    <scope>NUCLEOTIDE SEQUENCE</scope>
</reference>
<dbReference type="AlphaFoldDB" id="A0A9P0KI70"/>
<keyword evidence="1" id="KW-0472">Membrane</keyword>
<dbReference type="EMBL" id="CAKOFQ010006806">
    <property type="protein sequence ID" value="CAH1973232.1"/>
    <property type="molecule type" value="Genomic_DNA"/>
</dbReference>
<feature type="transmembrane region" description="Helical" evidence="1">
    <location>
        <begin position="7"/>
        <end position="25"/>
    </location>
</feature>
<name>A0A9P0KI70_ACAOB</name>
<evidence type="ECO:0000313" key="2">
    <source>
        <dbReference type="EMBL" id="CAH1973232.1"/>
    </source>
</evidence>
<feature type="transmembrane region" description="Helical" evidence="1">
    <location>
        <begin position="31"/>
        <end position="49"/>
    </location>
</feature>
<keyword evidence="3" id="KW-1185">Reference proteome</keyword>
<organism evidence="2 3">
    <name type="scientific">Acanthoscelides obtectus</name>
    <name type="common">Bean weevil</name>
    <name type="synonym">Bruchus obtectus</name>
    <dbReference type="NCBI Taxonomy" id="200917"/>
    <lineage>
        <taxon>Eukaryota</taxon>
        <taxon>Metazoa</taxon>
        <taxon>Ecdysozoa</taxon>
        <taxon>Arthropoda</taxon>
        <taxon>Hexapoda</taxon>
        <taxon>Insecta</taxon>
        <taxon>Pterygota</taxon>
        <taxon>Neoptera</taxon>
        <taxon>Endopterygota</taxon>
        <taxon>Coleoptera</taxon>
        <taxon>Polyphaga</taxon>
        <taxon>Cucujiformia</taxon>
        <taxon>Chrysomeloidea</taxon>
        <taxon>Chrysomelidae</taxon>
        <taxon>Bruchinae</taxon>
        <taxon>Bruchini</taxon>
        <taxon>Acanthoscelides</taxon>
    </lineage>
</organism>
<evidence type="ECO:0000256" key="1">
    <source>
        <dbReference type="SAM" id="Phobius"/>
    </source>
</evidence>
<gene>
    <name evidence="2" type="ORF">ACAOBT_LOCUS10435</name>
</gene>
<proteinExistence type="predicted"/>
<accession>A0A9P0KI70</accession>
<protein>
    <submittedName>
        <fullName evidence="2">Uncharacterized protein</fullName>
    </submittedName>
</protein>
<comment type="caution">
    <text evidence="2">The sequence shown here is derived from an EMBL/GenBank/DDBJ whole genome shotgun (WGS) entry which is preliminary data.</text>
</comment>
<sequence>MPPFKASCIKFCIFLFSMIPLNSVIIDRSNLVALVKLAPLFLFSTSLMIHDIKICKNKKFFQKLKKHQRRR</sequence>
<keyword evidence="1" id="KW-1133">Transmembrane helix</keyword>
<keyword evidence="1" id="KW-0812">Transmembrane</keyword>